<reference evidence="2" key="1">
    <citation type="journal article" name="Vet. Microbiol.">
        <title>Identification of mcr-1 and a novel chloramphenicol resistance gene catT on an integrative and conjugative element in an Actinobacillus strain of swine origin.</title>
        <authorList>
            <person name="Gao Y."/>
            <person name="Xia L."/>
            <person name="Pan R."/>
            <person name="Xuan H."/>
            <person name="Guo H."/>
            <person name="Song Q."/>
            <person name="Wei J."/>
            <person name="Shao D."/>
            <person name="Liu K."/>
            <person name="Li Z."/>
            <person name="Qiu Y."/>
            <person name="Ma Z."/>
            <person name="Li B."/>
        </authorList>
    </citation>
    <scope>NUCLEOTIDE SEQUENCE</scope>
    <source>
        <strain evidence="2">GY-402</strain>
    </source>
</reference>
<keyword evidence="1" id="KW-0472">Membrane</keyword>
<dbReference type="AlphaFoldDB" id="A0A894T6Q9"/>
<organism evidence="2">
    <name type="scientific">Actinobacillus sp</name>
    <dbReference type="NCBI Taxonomy" id="41114"/>
    <lineage>
        <taxon>Bacteria</taxon>
        <taxon>Pseudomonadati</taxon>
        <taxon>Pseudomonadota</taxon>
        <taxon>Gammaproteobacteria</taxon>
        <taxon>Pasteurellales</taxon>
        <taxon>Pasteurellaceae</taxon>
        <taxon>Actinobacillus</taxon>
    </lineage>
</organism>
<evidence type="ECO:0000313" key="2">
    <source>
        <dbReference type="EMBL" id="QRX38426.1"/>
    </source>
</evidence>
<keyword evidence="1" id="KW-0812">Transmembrane</keyword>
<protein>
    <submittedName>
        <fullName evidence="2">Uncharacterized protein</fullName>
    </submittedName>
</protein>
<proteinExistence type="predicted"/>
<sequence length="59" mass="6953">MKNYLLKSRMGKLLYYGVRILFVGSIFGIVMLFSYLYILVFSMLNRELGYPSDNFSKKN</sequence>
<accession>A0A894T6Q9</accession>
<dbReference type="EMBL" id="MW030510">
    <property type="protein sequence ID" value="QRX38426.1"/>
    <property type="molecule type" value="Genomic_DNA"/>
</dbReference>
<evidence type="ECO:0000256" key="1">
    <source>
        <dbReference type="SAM" id="Phobius"/>
    </source>
</evidence>
<feature type="transmembrane region" description="Helical" evidence="1">
    <location>
        <begin position="20"/>
        <end position="44"/>
    </location>
</feature>
<name>A0A894T6Q9_9PAST</name>
<keyword evidence="1" id="KW-1133">Transmembrane helix</keyword>